<dbReference type="OrthoDB" id="5596743at2759"/>
<organism evidence="2 3">
    <name type="scientific">Alectoria fallacina</name>
    <dbReference type="NCBI Taxonomy" id="1903189"/>
    <lineage>
        <taxon>Eukaryota</taxon>
        <taxon>Fungi</taxon>
        <taxon>Dikarya</taxon>
        <taxon>Ascomycota</taxon>
        <taxon>Pezizomycotina</taxon>
        <taxon>Lecanoromycetes</taxon>
        <taxon>OSLEUM clade</taxon>
        <taxon>Lecanoromycetidae</taxon>
        <taxon>Lecanorales</taxon>
        <taxon>Lecanorineae</taxon>
        <taxon>Parmeliaceae</taxon>
        <taxon>Alectoria</taxon>
    </lineage>
</organism>
<keyword evidence="1" id="KW-0732">Signal</keyword>
<sequence length="333" mass="34474">MRPFTTLCFVLALSGSALSAPAPENDLKIRDVDECKAVTVIISILSQYKASATSFCSSFISVPVKTVTSATAHHNLNAEAFHGDVYHYKHADNVSDDSTLSVVIYSVTSAPAKRDIPPQLVERNNQPIPSYVSAFASSEISSACSCLSITPSTTTVKTTSTVVAPAPTVVVKNTITASPVTTTVSTVTVTASKTVTECANALPTFILKLESSVILDGAQLEGTYDQIDDGDGELVGFNGLTDPSAAGVLSLTSTGFLMIDSVGQIAFRIPGQTGLQLLLFGPPAEVESSDTPVVCSIATGALTCTDGVNSILQLCPGFAVTDDLFIGPVVASG</sequence>
<accession>A0A8H3ISL5</accession>
<protein>
    <submittedName>
        <fullName evidence="2">Uncharacterized protein</fullName>
    </submittedName>
</protein>
<dbReference type="Proteomes" id="UP000664203">
    <property type="component" value="Unassembled WGS sequence"/>
</dbReference>
<evidence type="ECO:0000256" key="1">
    <source>
        <dbReference type="SAM" id="SignalP"/>
    </source>
</evidence>
<feature type="signal peptide" evidence="1">
    <location>
        <begin position="1"/>
        <end position="19"/>
    </location>
</feature>
<evidence type="ECO:0000313" key="3">
    <source>
        <dbReference type="Proteomes" id="UP000664203"/>
    </source>
</evidence>
<comment type="caution">
    <text evidence="2">The sequence shown here is derived from an EMBL/GenBank/DDBJ whole genome shotgun (WGS) entry which is preliminary data.</text>
</comment>
<dbReference type="EMBL" id="CAJPDR010000280">
    <property type="protein sequence ID" value="CAF9930173.1"/>
    <property type="molecule type" value="Genomic_DNA"/>
</dbReference>
<feature type="chain" id="PRO_5034232622" evidence="1">
    <location>
        <begin position="20"/>
        <end position="333"/>
    </location>
</feature>
<feature type="non-terminal residue" evidence="2">
    <location>
        <position position="333"/>
    </location>
</feature>
<proteinExistence type="predicted"/>
<evidence type="ECO:0000313" key="2">
    <source>
        <dbReference type="EMBL" id="CAF9930173.1"/>
    </source>
</evidence>
<keyword evidence="3" id="KW-1185">Reference proteome</keyword>
<reference evidence="2" key="1">
    <citation type="submission" date="2021-03" db="EMBL/GenBank/DDBJ databases">
        <authorList>
            <person name="Tagirdzhanova G."/>
        </authorList>
    </citation>
    <scope>NUCLEOTIDE SEQUENCE</scope>
</reference>
<gene>
    <name evidence="2" type="ORF">ALECFALPRED_004544</name>
</gene>
<dbReference type="AlphaFoldDB" id="A0A8H3ISL5"/>
<name>A0A8H3ISL5_9LECA</name>